<dbReference type="Proteomes" id="UP000799440">
    <property type="component" value="Unassembled WGS sequence"/>
</dbReference>
<proteinExistence type="predicted"/>
<keyword evidence="2" id="KW-1185">Reference proteome</keyword>
<reference evidence="1" key="1">
    <citation type="journal article" date="2020" name="Stud. Mycol.">
        <title>101 Dothideomycetes genomes: a test case for predicting lifestyles and emergence of pathogens.</title>
        <authorList>
            <person name="Haridas S."/>
            <person name="Albert R."/>
            <person name="Binder M."/>
            <person name="Bloem J."/>
            <person name="Labutti K."/>
            <person name="Salamov A."/>
            <person name="Andreopoulos B."/>
            <person name="Baker S."/>
            <person name="Barry K."/>
            <person name="Bills G."/>
            <person name="Bluhm B."/>
            <person name="Cannon C."/>
            <person name="Castanera R."/>
            <person name="Culley D."/>
            <person name="Daum C."/>
            <person name="Ezra D."/>
            <person name="Gonzalez J."/>
            <person name="Henrissat B."/>
            <person name="Kuo A."/>
            <person name="Liang C."/>
            <person name="Lipzen A."/>
            <person name="Lutzoni F."/>
            <person name="Magnuson J."/>
            <person name="Mondo S."/>
            <person name="Nolan M."/>
            <person name="Ohm R."/>
            <person name="Pangilinan J."/>
            <person name="Park H.-J."/>
            <person name="Ramirez L."/>
            <person name="Alfaro M."/>
            <person name="Sun H."/>
            <person name="Tritt A."/>
            <person name="Yoshinaga Y."/>
            <person name="Zwiers L.-H."/>
            <person name="Turgeon B."/>
            <person name="Goodwin S."/>
            <person name="Spatafora J."/>
            <person name="Crous P."/>
            <person name="Grigoriev I."/>
        </authorList>
    </citation>
    <scope>NUCLEOTIDE SEQUENCE</scope>
    <source>
        <strain evidence="1">CBS 119925</strain>
    </source>
</reference>
<accession>A0A6A6V941</accession>
<dbReference type="OrthoDB" id="4304372at2759"/>
<evidence type="ECO:0000313" key="2">
    <source>
        <dbReference type="Proteomes" id="UP000799440"/>
    </source>
</evidence>
<gene>
    <name evidence="1" type="ORF">M011DRAFT_131336</name>
</gene>
<sequence>MELFSLPTISTHNYILFERNSSQYNQISFKNRPIYRMRFTLPLVLLLTLGLTEARKCTCNGGFSNTAAACRAISANVGLGCDFPACCVNPGDQETRFRNMCRQLGFSGSSCRECSAC</sequence>
<organism evidence="1 2">
    <name type="scientific">Sporormia fimetaria CBS 119925</name>
    <dbReference type="NCBI Taxonomy" id="1340428"/>
    <lineage>
        <taxon>Eukaryota</taxon>
        <taxon>Fungi</taxon>
        <taxon>Dikarya</taxon>
        <taxon>Ascomycota</taxon>
        <taxon>Pezizomycotina</taxon>
        <taxon>Dothideomycetes</taxon>
        <taxon>Pleosporomycetidae</taxon>
        <taxon>Pleosporales</taxon>
        <taxon>Sporormiaceae</taxon>
        <taxon>Sporormia</taxon>
    </lineage>
</organism>
<name>A0A6A6V941_9PLEO</name>
<protein>
    <submittedName>
        <fullName evidence="1">Uncharacterized protein</fullName>
    </submittedName>
</protein>
<dbReference type="AlphaFoldDB" id="A0A6A6V941"/>
<dbReference type="EMBL" id="MU006581">
    <property type="protein sequence ID" value="KAF2745667.1"/>
    <property type="molecule type" value="Genomic_DNA"/>
</dbReference>
<evidence type="ECO:0000313" key="1">
    <source>
        <dbReference type="EMBL" id="KAF2745667.1"/>
    </source>
</evidence>